<dbReference type="EMBL" id="DP000009">
    <property type="protein sequence ID" value="ABF97737.1"/>
    <property type="molecule type" value="Genomic_DNA"/>
</dbReference>
<name>Q53K64_ORYSJ</name>
<reference evidence="2" key="4">
    <citation type="submission" date="2006-06" db="EMBL/GenBank/DDBJ databases">
        <authorList>
            <person name="Buell R."/>
            <person name="Wing R.A."/>
            <person name="McCombie W.A."/>
            <person name="Ouyang S."/>
        </authorList>
    </citation>
    <scope>NUCLEOTIDE SEQUENCE</scope>
</reference>
<organism evidence="1">
    <name type="scientific">Oryza sativa subsp. japonica</name>
    <name type="common">Rice</name>
    <dbReference type="NCBI Taxonomy" id="39947"/>
    <lineage>
        <taxon>Eukaryota</taxon>
        <taxon>Viridiplantae</taxon>
        <taxon>Streptophyta</taxon>
        <taxon>Embryophyta</taxon>
        <taxon>Tracheophyta</taxon>
        <taxon>Spermatophyta</taxon>
        <taxon>Magnoliopsida</taxon>
        <taxon>Liliopsida</taxon>
        <taxon>Poales</taxon>
        <taxon>Poaceae</taxon>
        <taxon>BOP clade</taxon>
        <taxon>Oryzoideae</taxon>
        <taxon>Oryzeae</taxon>
        <taxon>Oryzinae</taxon>
        <taxon>Oryza</taxon>
        <taxon>Oryza sativa</taxon>
    </lineage>
</organism>
<reference evidence="2" key="2">
    <citation type="journal article" date="2005" name="Genome Res.">
        <title>Sequence, annotation, and analysis of synteny between rice chromosome 3 and diverged grass species.</title>
        <authorList>
            <consortium name="Rice Chromosome 3 Sequencing Consortium"/>
            <person name="Buell C.R."/>
            <person name="Yuan Q."/>
            <person name="Ouyang S."/>
            <person name="Liu J."/>
            <person name="Zhu W."/>
            <person name="Wang A."/>
            <person name="Maiti R."/>
            <person name="Haas B."/>
            <person name="Wortman J."/>
            <person name="Pertea M."/>
            <person name="Jones K.M."/>
            <person name="Kim M."/>
            <person name="Overton L."/>
            <person name="Tsitrin T."/>
            <person name="Fadrosh D."/>
            <person name="Bera J."/>
            <person name="Weaver B."/>
            <person name="Jin S."/>
            <person name="Johri S."/>
            <person name="Reardon M."/>
            <person name="Webb K."/>
            <person name="Hill J."/>
            <person name="Moffat K."/>
            <person name="Tallon L."/>
            <person name="Van Aken S."/>
            <person name="Lewis M."/>
            <person name="Utterback T."/>
            <person name="Feldblyum T."/>
            <person name="Zismann V."/>
            <person name="Iobst S."/>
            <person name="Hsiao J."/>
            <person name="de Vazeille A.R."/>
            <person name="Salzberg S.L."/>
            <person name="White O."/>
            <person name="Fraser C."/>
            <person name="Yu Y."/>
            <person name="Kim H."/>
            <person name="Rambo T."/>
            <person name="Currie J."/>
            <person name="Collura K."/>
            <person name="Kernodle-Thompson S."/>
            <person name="Wei F."/>
            <person name="Kudrna K."/>
            <person name="Ammiraju J.S."/>
            <person name="Luo M."/>
            <person name="Goicoechea J.L."/>
            <person name="Wing R.A."/>
            <person name="Henry D."/>
            <person name="Oates R."/>
            <person name="Palmer M."/>
            <person name="Pries G."/>
            <person name="Saski C."/>
            <person name="Simmons J."/>
            <person name="Soderlund C."/>
            <person name="Nelson W."/>
            <person name="de la Bastide M."/>
            <person name="Spiegel L."/>
            <person name="Nascimento L."/>
            <person name="Huang E."/>
            <person name="Preston R."/>
            <person name="Zutavern T."/>
            <person name="Palmer L."/>
            <person name="O'Shaughnessy A."/>
            <person name="Dike S."/>
            <person name="McCombie W.R."/>
            <person name="Minx P."/>
            <person name="Cordum H."/>
            <person name="Wilson R."/>
            <person name="Jin W."/>
            <person name="Lee H.R."/>
            <person name="Jiang J."/>
            <person name="Jackson S."/>
        </authorList>
    </citation>
    <scope>NUCLEOTIDE SEQUENCE [LARGE SCALE GENOMIC DNA]</scope>
</reference>
<evidence type="ECO:0000313" key="1">
    <source>
        <dbReference type="EMBL" id="AAX95599.1"/>
    </source>
</evidence>
<sequence>MDAGCLAEGRASKLRLRGGRAVSDLLPELVSVHERADPRVVEAEKAPQGCQNVGRKWLVEGLDVGRDCRVIDWFTRLEVCHLLGKPDLCPARDRHRGGPCRLPVAPPSRRRRLLGLGVPRCWLRDVRQDRLGDAAEEGRHGSRGVVVVLEVEEVDLLGQDLDDLGGLLLLLSDLQGGRILGQPICQQWWPTMCLSGLQGGLLLMGWPICHQWRPIMLEWCVVLQWAVTAQQPSPRLQAV</sequence>
<reference evidence="1" key="1">
    <citation type="submission" date="2003-10" db="EMBL/GenBank/DDBJ databases">
        <authorList>
            <person name="Buell C."/>
            <person name="Yuan Q."/>
            <person name="Ouyang S."/>
            <person name="Liu J."/>
            <person name="Wang A."/>
            <person name="Maiti R."/>
            <person name="Lin H."/>
            <person name="Zhu W."/>
            <person name="Hamilton J."/>
            <person name="Jones K."/>
            <person name="Tallon L."/>
            <person name="Feldblyum T."/>
            <person name="Tsitrin T."/>
            <person name="Bera J."/>
            <person name="Kim M."/>
            <person name="Jin S."/>
            <person name="Fadrosh D."/>
            <person name="Vuong H."/>
            <person name="Overton II L."/>
            <person name="Reardon M."/>
            <person name="Weaver B."/>
            <person name="Johri S."/>
            <person name="Lewis M."/>
            <person name="Utterback T."/>
            <person name="Van Aken S."/>
            <person name="Wortman J."/>
            <person name="Haas B."/>
            <person name="Koo H."/>
            <person name="Zismann V."/>
            <person name="Hsiao J."/>
            <person name="Iobst S."/>
            <person name="de Vazeilles A."/>
            <person name="White O."/>
            <person name="Salzberg S."/>
            <person name="Fraser C."/>
        </authorList>
    </citation>
    <scope>NUCLEOTIDE SEQUENCE</scope>
</reference>
<gene>
    <name evidence="2" type="ordered locus">LOC_Os03g43030</name>
</gene>
<proteinExistence type="predicted"/>
<accession>Q53K64</accession>
<evidence type="ECO:0000313" key="2">
    <source>
        <dbReference type="EMBL" id="ABF97737.1"/>
    </source>
</evidence>
<dbReference type="EMBL" id="AC146816">
    <property type="protein sequence ID" value="AAX95599.1"/>
    <property type="molecule type" value="Genomic_DNA"/>
</dbReference>
<dbReference type="AlphaFoldDB" id="Q53K64"/>
<protein>
    <submittedName>
        <fullName evidence="1">Uncharacterized protein</fullName>
    </submittedName>
</protein>
<reference evidence="1" key="3">
    <citation type="submission" date="2005-04" db="EMBL/GenBank/DDBJ databases">
        <authorList>
            <person name="Buell R."/>
        </authorList>
    </citation>
    <scope>NUCLEOTIDE SEQUENCE</scope>
</reference>